<keyword evidence="2" id="KW-1185">Reference proteome</keyword>
<proteinExistence type="predicted"/>
<sequence>MTTEPPPGSAPDVAPTRTLGTASKAWRLVAVVAALSVLTTSQFLRSNDFFPLGSLSQYAKGTDPDAPVRSTGMTALTTDGTEVEVSLNARGVGVERAEVEGQVQRIVDDPSLLEAIARGHAGLHPDEPRYVHITMHRTSQEMRDGTPTGESTREVLTEWTVRDEEARQ</sequence>
<dbReference type="EMBL" id="JAEINH010000004">
    <property type="protein sequence ID" value="MBI9114538.1"/>
    <property type="molecule type" value="Genomic_DNA"/>
</dbReference>
<dbReference type="RefSeq" id="WP_198733106.1">
    <property type="nucleotide sequence ID" value="NZ_JAEINH010000004.1"/>
</dbReference>
<accession>A0A934M9D4</accession>
<comment type="caution">
    <text evidence="1">The sequence shown here is derived from an EMBL/GenBank/DDBJ whole genome shotgun (WGS) entry which is preliminary data.</text>
</comment>
<evidence type="ECO:0000313" key="1">
    <source>
        <dbReference type="EMBL" id="MBI9114538.1"/>
    </source>
</evidence>
<organism evidence="1 2">
    <name type="scientific">Sanguibacter suaedae</name>
    <dbReference type="NCBI Taxonomy" id="2795737"/>
    <lineage>
        <taxon>Bacteria</taxon>
        <taxon>Bacillati</taxon>
        <taxon>Actinomycetota</taxon>
        <taxon>Actinomycetes</taxon>
        <taxon>Micrococcales</taxon>
        <taxon>Sanguibacteraceae</taxon>
        <taxon>Sanguibacter</taxon>
    </lineage>
</organism>
<gene>
    <name evidence="1" type="ORF">JAV76_05875</name>
</gene>
<reference evidence="1" key="1">
    <citation type="submission" date="2020-12" db="EMBL/GenBank/DDBJ databases">
        <title>Sanguibacter suaedae sp. nov., isolated from Suaeda aralocaspica.</title>
        <authorList>
            <person name="Ma Q."/>
        </authorList>
    </citation>
    <scope>NUCLEOTIDE SEQUENCE</scope>
    <source>
        <strain evidence="1">YZGR15</strain>
    </source>
</reference>
<protein>
    <submittedName>
        <fullName evidence="1">Uncharacterized protein</fullName>
    </submittedName>
</protein>
<name>A0A934M9D4_9MICO</name>
<dbReference type="Proteomes" id="UP000602087">
    <property type="component" value="Unassembled WGS sequence"/>
</dbReference>
<evidence type="ECO:0000313" key="2">
    <source>
        <dbReference type="Proteomes" id="UP000602087"/>
    </source>
</evidence>
<dbReference type="AlphaFoldDB" id="A0A934M9D4"/>